<sequence>MLSARRSVRRATSSVLRRPGPLVQSSADAIERLKTLWKDPGAAREVFADIRQGDGYNMTEEAASTLLRSFSKHKRIDDCVEL</sequence>
<accession>A0A6A4F4Z0</accession>
<dbReference type="Proteomes" id="UP000434957">
    <property type="component" value="Unassembled WGS sequence"/>
</dbReference>
<dbReference type="EMBL" id="QXFT01000871">
    <property type="protein sequence ID" value="KAE9334124.1"/>
    <property type="molecule type" value="Genomic_DNA"/>
</dbReference>
<proteinExistence type="predicted"/>
<evidence type="ECO:0000313" key="2">
    <source>
        <dbReference type="Proteomes" id="UP000434957"/>
    </source>
</evidence>
<keyword evidence="2" id="KW-1185">Reference proteome</keyword>
<reference evidence="1 2" key="1">
    <citation type="submission" date="2018-08" db="EMBL/GenBank/DDBJ databases">
        <title>Genomic investigation of the strawberry pathogen Phytophthora fragariae indicates pathogenicity is determined by transcriptional variation in three key races.</title>
        <authorList>
            <person name="Adams T.M."/>
            <person name="Armitage A.D."/>
            <person name="Sobczyk M.K."/>
            <person name="Bates H.J."/>
            <person name="Dunwell J.M."/>
            <person name="Nellist C.F."/>
            <person name="Harrison R.J."/>
        </authorList>
    </citation>
    <scope>NUCLEOTIDE SEQUENCE [LARGE SCALE GENOMIC DNA]</scope>
    <source>
        <strain evidence="1 2">SCRP333</strain>
    </source>
</reference>
<organism evidence="1 2">
    <name type="scientific">Phytophthora rubi</name>
    <dbReference type="NCBI Taxonomy" id="129364"/>
    <lineage>
        <taxon>Eukaryota</taxon>
        <taxon>Sar</taxon>
        <taxon>Stramenopiles</taxon>
        <taxon>Oomycota</taxon>
        <taxon>Peronosporomycetes</taxon>
        <taxon>Peronosporales</taxon>
        <taxon>Peronosporaceae</taxon>
        <taxon>Phytophthora</taxon>
    </lineage>
</organism>
<name>A0A6A4F4Z0_9STRA</name>
<gene>
    <name evidence="1" type="ORF">PR003_g13668</name>
</gene>
<protein>
    <submittedName>
        <fullName evidence="1">Uncharacterized protein</fullName>
    </submittedName>
</protein>
<dbReference type="AlphaFoldDB" id="A0A6A4F4Z0"/>
<evidence type="ECO:0000313" key="1">
    <source>
        <dbReference type="EMBL" id="KAE9334124.1"/>
    </source>
</evidence>
<comment type="caution">
    <text evidence="1">The sequence shown here is derived from an EMBL/GenBank/DDBJ whole genome shotgun (WGS) entry which is preliminary data.</text>
</comment>